<comment type="caution">
    <text evidence="2">The sequence shown here is derived from an EMBL/GenBank/DDBJ whole genome shotgun (WGS) entry which is preliminary data.</text>
</comment>
<feature type="region of interest" description="Disordered" evidence="1">
    <location>
        <begin position="1"/>
        <end position="27"/>
    </location>
</feature>
<feature type="compositionally biased region" description="Polar residues" evidence="1">
    <location>
        <begin position="15"/>
        <end position="27"/>
    </location>
</feature>
<dbReference type="GO" id="GO:0003677">
    <property type="term" value="F:DNA binding"/>
    <property type="evidence" value="ECO:0007669"/>
    <property type="project" value="InterPro"/>
</dbReference>
<dbReference type="AlphaFoldDB" id="X0ZRP9"/>
<evidence type="ECO:0000256" key="1">
    <source>
        <dbReference type="SAM" id="MobiDB-lite"/>
    </source>
</evidence>
<dbReference type="InterPro" id="IPR036162">
    <property type="entry name" value="Resolvase-like_N_sf"/>
</dbReference>
<feature type="non-terminal residue" evidence="2">
    <location>
        <position position="43"/>
    </location>
</feature>
<organism evidence="2">
    <name type="scientific">marine sediment metagenome</name>
    <dbReference type="NCBI Taxonomy" id="412755"/>
    <lineage>
        <taxon>unclassified sequences</taxon>
        <taxon>metagenomes</taxon>
        <taxon>ecological metagenomes</taxon>
    </lineage>
</organism>
<dbReference type="EMBL" id="BARS01052033">
    <property type="protein sequence ID" value="GAG50916.1"/>
    <property type="molecule type" value="Genomic_DNA"/>
</dbReference>
<proteinExistence type="predicted"/>
<gene>
    <name evidence="2" type="ORF">S01H1_77428</name>
</gene>
<protein>
    <recommendedName>
        <fullName evidence="3">Resolvase/invertase-type recombinase catalytic domain-containing protein</fullName>
    </recommendedName>
</protein>
<accession>X0ZRP9</accession>
<reference evidence="2" key="1">
    <citation type="journal article" date="2014" name="Front. Microbiol.">
        <title>High frequency of phylogenetically diverse reductive dehalogenase-homologous genes in deep subseafloor sedimentary metagenomes.</title>
        <authorList>
            <person name="Kawai M."/>
            <person name="Futagami T."/>
            <person name="Toyoda A."/>
            <person name="Takaki Y."/>
            <person name="Nishi S."/>
            <person name="Hori S."/>
            <person name="Arai W."/>
            <person name="Tsubouchi T."/>
            <person name="Morono Y."/>
            <person name="Uchiyama I."/>
            <person name="Ito T."/>
            <person name="Fujiyama A."/>
            <person name="Inagaki F."/>
            <person name="Takami H."/>
        </authorList>
    </citation>
    <scope>NUCLEOTIDE SEQUENCE</scope>
    <source>
        <strain evidence="2">Expedition CK06-06</strain>
    </source>
</reference>
<evidence type="ECO:0008006" key="3">
    <source>
        <dbReference type="Google" id="ProtNLM"/>
    </source>
</evidence>
<evidence type="ECO:0000313" key="2">
    <source>
        <dbReference type="EMBL" id="GAG50916.1"/>
    </source>
</evidence>
<sequence length="43" mass="4960">MKTENNHKLRAVGYSRTSGEGQRDNTSILRQKEAIESFVEHKN</sequence>
<dbReference type="Gene3D" id="3.40.50.1390">
    <property type="entry name" value="Resolvase, N-terminal catalytic domain"/>
    <property type="match status" value="1"/>
</dbReference>
<name>X0ZRP9_9ZZZZ</name>
<dbReference type="GO" id="GO:0000150">
    <property type="term" value="F:DNA strand exchange activity"/>
    <property type="evidence" value="ECO:0007669"/>
    <property type="project" value="InterPro"/>
</dbReference>